<dbReference type="EMBL" id="JBEDUW010000001">
    <property type="protein sequence ID" value="KAK9949482.1"/>
    <property type="molecule type" value="Genomic_DNA"/>
</dbReference>
<organism evidence="1 2">
    <name type="scientific">Rubus argutus</name>
    <name type="common">Southern blackberry</name>
    <dbReference type="NCBI Taxonomy" id="59490"/>
    <lineage>
        <taxon>Eukaryota</taxon>
        <taxon>Viridiplantae</taxon>
        <taxon>Streptophyta</taxon>
        <taxon>Embryophyta</taxon>
        <taxon>Tracheophyta</taxon>
        <taxon>Spermatophyta</taxon>
        <taxon>Magnoliopsida</taxon>
        <taxon>eudicotyledons</taxon>
        <taxon>Gunneridae</taxon>
        <taxon>Pentapetalae</taxon>
        <taxon>rosids</taxon>
        <taxon>fabids</taxon>
        <taxon>Rosales</taxon>
        <taxon>Rosaceae</taxon>
        <taxon>Rosoideae</taxon>
        <taxon>Rosoideae incertae sedis</taxon>
        <taxon>Rubus</taxon>
    </lineage>
</organism>
<name>A0AAW1YLD5_RUBAR</name>
<gene>
    <name evidence="1" type="ORF">M0R45_005000</name>
</gene>
<keyword evidence="2" id="KW-1185">Reference proteome</keyword>
<sequence>MSFEADFGTWGALLAASSVHSNVEIGELAAKNMLDLDPQSFWALCHIVQYKINLHMAADDFADINVSWSCSC</sequence>
<protein>
    <submittedName>
        <fullName evidence="1">Uncharacterized protein</fullName>
    </submittedName>
</protein>
<evidence type="ECO:0000313" key="2">
    <source>
        <dbReference type="Proteomes" id="UP001457282"/>
    </source>
</evidence>
<dbReference type="AlphaFoldDB" id="A0AAW1YLD5"/>
<accession>A0AAW1YLD5</accession>
<dbReference type="Proteomes" id="UP001457282">
    <property type="component" value="Unassembled WGS sequence"/>
</dbReference>
<evidence type="ECO:0000313" key="1">
    <source>
        <dbReference type="EMBL" id="KAK9949482.1"/>
    </source>
</evidence>
<reference evidence="1 2" key="1">
    <citation type="journal article" date="2023" name="G3 (Bethesda)">
        <title>A chromosome-length genome assembly and annotation of blackberry (Rubus argutus, cv. 'Hillquist').</title>
        <authorList>
            <person name="Bruna T."/>
            <person name="Aryal R."/>
            <person name="Dudchenko O."/>
            <person name="Sargent D.J."/>
            <person name="Mead D."/>
            <person name="Buti M."/>
            <person name="Cavallini A."/>
            <person name="Hytonen T."/>
            <person name="Andres J."/>
            <person name="Pham M."/>
            <person name="Weisz D."/>
            <person name="Mascagni F."/>
            <person name="Usai G."/>
            <person name="Natali L."/>
            <person name="Bassil N."/>
            <person name="Fernandez G.E."/>
            <person name="Lomsadze A."/>
            <person name="Armour M."/>
            <person name="Olukolu B."/>
            <person name="Poorten T."/>
            <person name="Britton C."/>
            <person name="Davik J."/>
            <person name="Ashrafi H."/>
            <person name="Aiden E.L."/>
            <person name="Borodovsky M."/>
            <person name="Worthington M."/>
        </authorList>
    </citation>
    <scope>NUCLEOTIDE SEQUENCE [LARGE SCALE GENOMIC DNA]</scope>
    <source>
        <strain evidence="1">PI 553951</strain>
    </source>
</reference>
<proteinExistence type="predicted"/>
<comment type="caution">
    <text evidence="1">The sequence shown here is derived from an EMBL/GenBank/DDBJ whole genome shotgun (WGS) entry which is preliminary data.</text>
</comment>